<protein>
    <submittedName>
        <fullName evidence="2">Uncharacterized protein</fullName>
    </submittedName>
</protein>
<proteinExistence type="predicted"/>
<keyword evidence="3" id="KW-1185">Reference proteome</keyword>
<evidence type="ECO:0000313" key="2">
    <source>
        <dbReference type="EMBL" id="MBP2623637.1"/>
    </source>
</evidence>
<dbReference type="RefSeq" id="WP_209628145.1">
    <property type="nucleotide sequence ID" value="NZ_PRDG01000004.1"/>
</dbReference>
<comment type="caution">
    <text evidence="2">The sequence shown here is derived from an EMBL/GenBank/DDBJ whole genome shotgun (WGS) entry which is preliminary data.</text>
</comment>
<keyword evidence="1" id="KW-0812">Transmembrane</keyword>
<evidence type="ECO:0000313" key="3">
    <source>
        <dbReference type="Proteomes" id="UP001519296"/>
    </source>
</evidence>
<dbReference type="Proteomes" id="UP001519296">
    <property type="component" value="Unassembled WGS sequence"/>
</dbReference>
<keyword evidence="1" id="KW-0472">Membrane</keyword>
<name>A0ABS5B482_9STRE</name>
<accession>A0ABS5B482</accession>
<organism evidence="2 3">
    <name type="scientific">Streptococcus oricebi</name>
    <dbReference type="NCBI Taxonomy" id="1547447"/>
    <lineage>
        <taxon>Bacteria</taxon>
        <taxon>Bacillati</taxon>
        <taxon>Bacillota</taxon>
        <taxon>Bacilli</taxon>
        <taxon>Lactobacillales</taxon>
        <taxon>Streptococcaceae</taxon>
        <taxon>Streptococcus</taxon>
    </lineage>
</organism>
<dbReference type="EMBL" id="PRDG01000004">
    <property type="protein sequence ID" value="MBP2623637.1"/>
    <property type="molecule type" value="Genomic_DNA"/>
</dbReference>
<feature type="transmembrane region" description="Helical" evidence="1">
    <location>
        <begin position="179"/>
        <end position="201"/>
    </location>
</feature>
<reference evidence="2 3" key="1">
    <citation type="submission" date="2018-02" db="EMBL/GenBank/DDBJ databases">
        <title>Draft genome sequence of Streptococcus oricebi CCUG 70868T type strain.</title>
        <authorList>
            <person name="Mendez V."/>
            <person name="Salva-Serra F."/>
            <person name="Jaen-Luchoro D."/>
            <person name="Gonzales-Siles L."/>
            <person name="Karlsson R."/>
            <person name="Engstrom-Jakobsson H."/>
            <person name="Busquets A."/>
            <person name="Gomila M."/>
            <person name="Pineiro-Iglesias B."/>
            <person name="Bennasar-Figueras A."/>
            <person name="Seeger M."/>
            <person name="Moore E."/>
        </authorList>
    </citation>
    <scope>NUCLEOTIDE SEQUENCE [LARGE SCALE GENOMIC DNA]</scope>
    <source>
        <strain evidence="2 3">CCUG 70868</strain>
    </source>
</reference>
<evidence type="ECO:0000256" key="1">
    <source>
        <dbReference type="SAM" id="Phobius"/>
    </source>
</evidence>
<gene>
    <name evidence="2" type="ORF">C4K46_06750</name>
</gene>
<keyword evidence="1" id="KW-1133">Transmembrane helix</keyword>
<sequence>MKKKTFLQKIIVFITLAILCLAKPTYDLLFVYIASNTRLAHKFMNPDVYQEKWESVGAYHMNWDNDALKEGIKKTSPAILRIDGVEILDIPLNDKANPSFQVNENPEKYVIFRFNLQNNKYEVNNLGTSDLEVNEKNNQALIERTGRNMTTLQQEIFRYKNKFLSSLEKMKSLEKKATLISFLCWSIGLSVIYGVYLLIMIDWDAVRRKRLFKGLDIS</sequence>